<sequence length="139" mass="15992">MNVTRPSATVEMDVPFHDVDMMNIVWHGHYARYFEIARCALLDQLDYNYLQMKASGHEWPVVDLRIRYPGPARFGQRLTITATLTDWDGRLRIAYEVRDKATGSRLTRGHSVQVPVDIATGERRLCTPPDLLARLEHLS</sequence>
<dbReference type="SUPFAM" id="SSF54637">
    <property type="entry name" value="Thioesterase/thiol ester dehydrase-isomerase"/>
    <property type="match status" value="1"/>
</dbReference>
<dbReference type="CDD" id="cd00586">
    <property type="entry name" value="4HBT"/>
    <property type="match status" value="1"/>
</dbReference>
<dbReference type="Pfam" id="PF13279">
    <property type="entry name" value="4HBT_2"/>
    <property type="match status" value="1"/>
</dbReference>
<dbReference type="AlphaFoldDB" id="A0AA41ZIP1"/>
<dbReference type="RefSeq" id="WP_265896565.1">
    <property type="nucleotide sequence ID" value="NZ_JAPIVE010000003.1"/>
</dbReference>
<dbReference type="EMBL" id="JAPIVE010000003">
    <property type="protein sequence ID" value="MCX2524939.1"/>
    <property type="molecule type" value="Genomic_DNA"/>
</dbReference>
<evidence type="ECO:0000313" key="3">
    <source>
        <dbReference type="EMBL" id="MCX2524939.1"/>
    </source>
</evidence>
<dbReference type="GO" id="GO:0047617">
    <property type="term" value="F:fatty acyl-CoA hydrolase activity"/>
    <property type="evidence" value="ECO:0007669"/>
    <property type="project" value="TreeGrafter"/>
</dbReference>
<protein>
    <submittedName>
        <fullName evidence="3">Acyl-CoA thioesterase</fullName>
    </submittedName>
</protein>
<dbReference type="PANTHER" id="PTHR31793:SF27">
    <property type="entry name" value="NOVEL THIOESTERASE SUPERFAMILY DOMAIN AND SAPOSIN A-TYPE DOMAIN CONTAINING PROTEIN (0610012H03RIK)"/>
    <property type="match status" value="1"/>
</dbReference>
<name>A0AA41ZIP1_9GAMM</name>
<dbReference type="PIRSF" id="PIRSF003230">
    <property type="entry name" value="YbgC"/>
    <property type="match status" value="1"/>
</dbReference>
<proteinExistence type="inferred from homology"/>
<dbReference type="InterPro" id="IPR029069">
    <property type="entry name" value="HotDog_dom_sf"/>
</dbReference>
<dbReference type="Gene3D" id="3.10.129.10">
    <property type="entry name" value="Hotdog Thioesterase"/>
    <property type="match status" value="1"/>
</dbReference>
<dbReference type="PANTHER" id="PTHR31793">
    <property type="entry name" value="4-HYDROXYBENZOYL-COA THIOESTERASE FAMILY MEMBER"/>
    <property type="match status" value="1"/>
</dbReference>
<organism evidence="3 4">
    <name type="scientific">Larsenimonas rhizosphaerae</name>
    <dbReference type="NCBI Taxonomy" id="2944682"/>
    <lineage>
        <taxon>Bacteria</taxon>
        <taxon>Pseudomonadati</taxon>
        <taxon>Pseudomonadota</taxon>
        <taxon>Gammaproteobacteria</taxon>
        <taxon>Oceanospirillales</taxon>
        <taxon>Halomonadaceae</taxon>
        <taxon>Larsenimonas</taxon>
    </lineage>
</organism>
<keyword evidence="4" id="KW-1185">Reference proteome</keyword>
<accession>A0AA41ZIP1</accession>
<dbReference type="Proteomes" id="UP001165678">
    <property type="component" value="Unassembled WGS sequence"/>
</dbReference>
<comment type="similarity">
    <text evidence="1">Belongs to the 4-hydroxybenzoyl-CoA thioesterase family.</text>
</comment>
<reference evidence="3" key="1">
    <citation type="submission" date="2022-11" db="EMBL/GenBank/DDBJ databases">
        <title>Larsenimonas rhizosphaerae sp. nov., isolated from a tidal mudflat.</title>
        <authorList>
            <person name="Lee S.D."/>
            <person name="Kim I.S."/>
        </authorList>
    </citation>
    <scope>NUCLEOTIDE SEQUENCE</scope>
    <source>
        <strain evidence="3">GH2-1</strain>
    </source>
</reference>
<keyword evidence="2" id="KW-0378">Hydrolase</keyword>
<evidence type="ECO:0000256" key="2">
    <source>
        <dbReference type="ARBA" id="ARBA00022801"/>
    </source>
</evidence>
<evidence type="ECO:0000256" key="1">
    <source>
        <dbReference type="ARBA" id="ARBA00005953"/>
    </source>
</evidence>
<dbReference type="InterPro" id="IPR050563">
    <property type="entry name" value="4-hydroxybenzoyl-CoA_TE"/>
</dbReference>
<evidence type="ECO:0000313" key="4">
    <source>
        <dbReference type="Proteomes" id="UP001165678"/>
    </source>
</evidence>
<comment type="caution">
    <text evidence="3">The sequence shown here is derived from an EMBL/GenBank/DDBJ whole genome shotgun (WGS) entry which is preliminary data.</text>
</comment>
<dbReference type="InterPro" id="IPR006684">
    <property type="entry name" value="YbgC/YbaW"/>
</dbReference>
<gene>
    <name evidence="3" type="ORF">OQ287_11865</name>
</gene>